<reference evidence="2 3" key="1">
    <citation type="journal article" date="2019" name="Commun. Biol.">
        <title>The bagworm genome reveals a unique fibroin gene that provides high tensile strength.</title>
        <authorList>
            <person name="Kono N."/>
            <person name="Nakamura H."/>
            <person name="Ohtoshi R."/>
            <person name="Tomita M."/>
            <person name="Numata K."/>
            <person name="Arakawa K."/>
        </authorList>
    </citation>
    <scope>NUCLEOTIDE SEQUENCE [LARGE SCALE GENOMIC DNA]</scope>
</reference>
<name>A0A4C1Y5A2_EUMVA</name>
<dbReference type="Proteomes" id="UP000299102">
    <property type="component" value="Unassembled WGS sequence"/>
</dbReference>
<comment type="caution">
    <text evidence="2">The sequence shown here is derived from an EMBL/GenBank/DDBJ whole genome shotgun (WGS) entry which is preliminary data.</text>
</comment>
<evidence type="ECO:0000256" key="1">
    <source>
        <dbReference type="SAM" id="MobiDB-lite"/>
    </source>
</evidence>
<evidence type="ECO:0000313" key="2">
    <source>
        <dbReference type="EMBL" id="GBP69719.1"/>
    </source>
</evidence>
<feature type="region of interest" description="Disordered" evidence="1">
    <location>
        <begin position="1"/>
        <end position="21"/>
    </location>
</feature>
<accession>A0A4C1Y5A2</accession>
<dbReference type="EMBL" id="BGZK01001050">
    <property type="protein sequence ID" value="GBP69719.1"/>
    <property type="molecule type" value="Genomic_DNA"/>
</dbReference>
<organism evidence="2 3">
    <name type="scientific">Eumeta variegata</name>
    <name type="common">Bagworm moth</name>
    <name type="synonym">Eumeta japonica</name>
    <dbReference type="NCBI Taxonomy" id="151549"/>
    <lineage>
        <taxon>Eukaryota</taxon>
        <taxon>Metazoa</taxon>
        <taxon>Ecdysozoa</taxon>
        <taxon>Arthropoda</taxon>
        <taxon>Hexapoda</taxon>
        <taxon>Insecta</taxon>
        <taxon>Pterygota</taxon>
        <taxon>Neoptera</taxon>
        <taxon>Endopterygota</taxon>
        <taxon>Lepidoptera</taxon>
        <taxon>Glossata</taxon>
        <taxon>Ditrysia</taxon>
        <taxon>Tineoidea</taxon>
        <taxon>Psychidae</taxon>
        <taxon>Oiketicinae</taxon>
        <taxon>Eumeta</taxon>
    </lineage>
</organism>
<sequence>MVTEETEGRGQEAGDGEERATNTQCTAIAKLDYPGVVLPGVRIKPDIVRFFDCVSGQDKRYPACPAFGFRSFAKCKKPDNNTETQNPQ</sequence>
<feature type="compositionally biased region" description="Basic and acidic residues" evidence="1">
    <location>
        <begin position="1"/>
        <end position="20"/>
    </location>
</feature>
<gene>
    <name evidence="2" type="ORF">EVAR_79952_1</name>
</gene>
<proteinExistence type="predicted"/>
<keyword evidence="3" id="KW-1185">Reference proteome</keyword>
<protein>
    <submittedName>
        <fullName evidence="2">Uncharacterized protein</fullName>
    </submittedName>
</protein>
<dbReference type="AlphaFoldDB" id="A0A4C1Y5A2"/>
<evidence type="ECO:0000313" key="3">
    <source>
        <dbReference type="Proteomes" id="UP000299102"/>
    </source>
</evidence>